<comment type="caution">
    <text evidence="2">The sequence shown here is derived from an EMBL/GenBank/DDBJ whole genome shotgun (WGS) entry which is preliminary data.</text>
</comment>
<keyword evidence="1" id="KW-0812">Transmembrane</keyword>
<dbReference type="Proteomes" id="UP001420932">
    <property type="component" value="Unassembled WGS sequence"/>
</dbReference>
<dbReference type="AlphaFoldDB" id="A0AAP0HRH0"/>
<feature type="transmembrane region" description="Helical" evidence="1">
    <location>
        <begin position="6"/>
        <end position="28"/>
    </location>
</feature>
<sequence>MVHLFHVYILLRVLCGTHLLSAMIKFILPFFSIVSQANYEQFRSKEEIHHSFR</sequence>
<proteinExistence type="predicted"/>
<dbReference type="EMBL" id="JBBNAF010000011">
    <property type="protein sequence ID" value="KAK9098623.1"/>
    <property type="molecule type" value="Genomic_DNA"/>
</dbReference>
<keyword evidence="3" id="KW-1185">Reference proteome</keyword>
<name>A0AAP0HRH0_9MAGN</name>
<protein>
    <submittedName>
        <fullName evidence="2">Uncharacterized protein</fullName>
    </submittedName>
</protein>
<evidence type="ECO:0000313" key="3">
    <source>
        <dbReference type="Proteomes" id="UP001420932"/>
    </source>
</evidence>
<evidence type="ECO:0000313" key="2">
    <source>
        <dbReference type="EMBL" id="KAK9098623.1"/>
    </source>
</evidence>
<reference evidence="2 3" key="1">
    <citation type="submission" date="2024-01" db="EMBL/GenBank/DDBJ databases">
        <title>Genome assemblies of Stephania.</title>
        <authorList>
            <person name="Yang L."/>
        </authorList>
    </citation>
    <scope>NUCLEOTIDE SEQUENCE [LARGE SCALE GENOMIC DNA]</scope>
    <source>
        <strain evidence="2">YNDBR</strain>
        <tissue evidence="2">Leaf</tissue>
    </source>
</reference>
<keyword evidence="1" id="KW-0472">Membrane</keyword>
<gene>
    <name evidence="2" type="ORF">Syun_025668</name>
</gene>
<evidence type="ECO:0000256" key="1">
    <source>
        <dbReference type="SAM" id="Phobius"/>
    </source>
</evidence>
<organism evidence="2 3">
    <name type="scientific">Stephania yunnanensis</name>
    <dbReference type="NCBI Taxonomy" id="152371"/>
    <lineage>
        <taxon>Eukaryota</taxon>
        <taxon>Viridiplantae</taxon>
        <taxon>Streptophyta</taxon>
        <taxon>Embryophyta</taxon>
        <taxon>Tracheophyta</taxon>
        <taxon>Spermatophyta</taxon>
        <taxon>Magnoliopsida</taxon>
        <taxon>Ranunculales</taxon>
        <taxon>Menispermaceae</taxon>
        <taxon>Menispermoideae</taxon>
        <taxon>Cissampelideae</taxon>
        <taxon>Stephania</taxon>
    </lineage>
</organism>
<keyword evidence="1" id="KW-1133">Transmembrane helix</keyword>
<accession>A0AAP0HRH0</accession>